<evidence type="ECO:0000256" key="1">
    <source>
        <dbReference type="SAM" id="MobiDB-lite"/>
    </source>
</evidence>
<keyword evidence="4" id="KW-1185">Reference proteome</keyword>
<dbReference type="Gene3D" id="3.20.20.80">
    <property type="entry name" value="Glycosidases"/>
    <property type="match status" value="1"/>
</dbReference>
<dbReference type="Pfam" id="PF03659">
    <property type="entry name" value="Glyco_hydro_71"/>
    <property type="match status" value="1"/>
</dbReference>
<dbReference type="OrthoDB" id="3257981at2759"/>
<dbReference type="GO" id="GO:0051118">
    <property type="term" value="F:glucan endo-1,3-alpha-glucosidase activity"/>
    <property type="evidence" value="ECO:0007669"/>
    <property type="project" value="InterPro"/>
</dbReference>
<dbReference type="AlphaFoldDB" id="A0A8H5FIH9"/>
<feature type="signal peptide" evidence="2">
    <location>
        <begin position="1"/>
        <end position="20"/>
    </location>
</feature>
<evidence type="ECO:0008006" key="5">
    <source>
        <dbReference type="Google" id="ProtNLM"/>
    </source>
</evidence>
<reference evidence="3 4" key="1">
    <citation type="journal article" date="2020" name="ISME J.">
        <title>Uncovering the hidden diversity of litter-decomposition mechanisms in mushroom-forming fungi.</title>
        <authorList>
            <person name="Floudas D."/>
            <person name="Bentzer J."/>
            <person name="Ahren D."/>
            <person name="Johansson T."/>
            <person name="Persson P."/>
            <person name="Tunlid A."/>
        </authorList>
    </citation>
    <scope>NUCLEOTIDE SEQUENCE [LARGE SCALE GENOMIC DNA]</scope>
    <source>
        <strain evidence="3 4">CBS 291.85</strain>
    </source>
</reference>
<feature type="region of interest" description="Disordered" evidence="1">
    <location>
        <begin position="80"/>
        <end position="114"/>
    </location>
</feature>
<gene>
    <name evidence="3" type="ORF">D9758_014254</name>
</gene>
<dbReference type="EMBL" id="JAACJM010000201">
    <property type="protein sequence ID" value="KAF5338051.1"/>
    <property type="molecule type" value="Genomic_DNA"/>
</dbReference>
<protein>
    <recommendedName>
        <fullName evidence="5">Glycoside hydrolase family 71 protein</fullName>
    </recommendedName>
</protein>
<evidence type="ECO:0000313" key="4">
    <source>
        <dbReference type="Proteomes" id="UP000559256"/>
    </source>
</evidence>
<name>A0A8H5FIH9_9AGAR</name>
<accession>A0A8H5FIH9</accession>
<dbReference type="InterPro" id="IPR005197">
    <property type="entry name" value="Glyco_hydro_71"/>
</dbReference>
<evidence type="ECO:0000256" key="2">
    <source>
        <dbReference type="SAM" id="SignalP"/>
    </source>
</evidence>
<organism evidence="3 4">
    <name type="scientific">Tetrapyrgos nigripes</name>
    <dbReference type="NCBI Taxonomy" id="182062"/>
    <lineage>
        <taxon>Eukaryota</taxon>
        <taxon>Fungi</taxon>
        <taxon>Dikarya</taxon>
        <taxon>Basidiomycota</taxon>
        <taxon>Agaricomycotina</taxon>
        <taxon>Agaricomycetes</taxon>
        <taxon>Agaricomycetidae</taxon>
        <taxon>Agaricales</taxon>
        <taxon>Marasmiineae</taxon>
        <taxon>Marasmiaceae</taxon>
        <taxon>Tetrapyrgos</taxon>
    </lineage>
</organism>
<proteinExistence type="predicted"/>
<comment type="caution">
    <text evidence="3">The sequence shown here is derived from an EMBL/GenBank/DDBJ whole genome shotgun (WGS) entry which is preliminary data.</text>
</comment>
<feature type="chain" id="PRO_5034126196" description="Glycoside hydrolase family 71 protein" evidence="2">
    <location>
        <begin position="21"/>
        <end position="539"/>
    </location>
</feature>
<dbReference type="CDD" id="cd11577">
    <property type="entry name" value="GH71"/>
    <property type="match status" value="1"/>
</dbReference>
<dbReference type="Proteomes" id="UP000559256">
    <property type="component" value="Unassembled WGS sequence"/>
</dbReference>
<keyword evidence="2" id="KW-0732">Signal</keyword>
<sequence>MASFILFSLLALGLSVTTHGKRFMSPSQPLIEVDLGHLDGLQDRSLRLHPRDVDVFPNTGADSITLEELGLNALPLPGAGQLQEPPLLPGGMGGSLEFPPGLSNSNDEEPDSPASSARRKYVFMHHDWVDGLLWWTDTYQYTPDAWLSDFERMESCGIDAVALNVGGDQWQFDQQLNFAYEAAAKTSVRVFISFDFTAFPCDVAQTIRYINNFQDHPAQFRYAGKPMISSYSGTCLGVDGWKEVRSKTGGYLMPFTYEQDYQDLRKDMTWGFLDSWYCWGCAWPQGNYSKNTADDHYYMDILGKRYATTISGWIYTHYDYKNFYLRGEDWLLATRWEQLFDLRDQLTFVEMITWNDFGESDYFGPLTAGLQPEGTTWATNFPHDAWLDMSQYYIEAFKTGSWPIVTENEVYFWCRPHPAAANALNDRLTKPTGWDWASDALWAIVFCTARCDVELWMGSRHQMYPGLPTGVSKIKMDLGSDDEGFIGVRMYLSITTPSFEVERIQVAEHSTQGSFEYSQFPEMYNYNVYVGKAMASGLS</sequence>
<evidence type="ECO:0000313" key="3">
    <source>
        <dbReference type="EMBL" id="KAF5338051.1"/>
    </source>
</evidence>